<sequence length="357" mass="37663">MSARTVLIMAGGTGGHIMPALAVAERLRGEGWRVVWLGTRAGMEARLVPERGFAIEWLNFGGVRGKGPLRLVLLPLQMLIAFWQALRALFRVRPDVVAGFGGYPAFPGGMMAVLLARPLVIHEQNAIAGMTNRVLAKLADRVLLGLPLKTPLAGNALWVGNPVRPEIAVLPAPEARYAEHQGPLRLLVVGGSLGAAALNDTVPKALALLPAAQRPVVRHQAGAKHIEQLQANYAAAGVAAECLAFIDDMAAAYGWADLVICRAGALTVAEVAAAGVAAAFVPFPHAVDDHQSANARFLSEREAAWLLPQKELTPAGLAQWLGGLDRAALQARAIKARALAKPDATERVADVCKELAA</sequence>
<evidence type="ECO:0000256" key="6">
    <source>
        <dbReference type="ARBA" id="ARBA00022984"/>
    </source>
</evidence>
<name>A0A4R3JWH2_9PROT</name>
<evidence type="ECO:0000256" key="9">
    <source>
        <dbReference type="ARBA" id="ARBA00023316"/>
    </source>
</evidence>
<dbReference type="PANTHER" id="PTHR21015:SF22">
    <property type="entry name" value="GLYCOSYLTRANSFERASE"/>
    <property type="match status" value="1"/>
</dbReference>
<evidence type="ECO:0000259" key="12">
    <source>
        <dbReference type="Pfam" id="PF04101"/>
    </source>
</evidence>
<keyword evidence="14" id="KW-1185">Reference proteome</keyword>
<evidence type="ECO:0000256" key="8">
    <source>
        <dbReference type="ARBA" id="ARBA00023306"/>
    </source>
</evidence>
<dbReference type="RefSeq" id="WP_126463592.1">
    <property type="nucleotide sequence ID" value="NZ_AP018721.1"/>
</dbReference>
<dbReference type="NCBIfam" id="TIGR01133">
    <property type="entry name" value="murG"/>
    <property type="match status" value="1"/>
</dbReference>
<keyword evidence="7 10" id="KW-0472">Membrane</keyword>
<feature type="binding site" evidence="10">
    <location>
        <begin position="265"/>
        <end position="270"/>
    </location>
    <ligand>
        <name>UDP-N-acetyl-alpha-D-glucosamine</name>
        <dbReference type="ChEBI" id="CHEBI:57705"/>
    </ligand>
</feature>
<dbReference type="Pfam" id="PF03033">
    <property type="entry name" value="Glyco_transf_28"/>
    <property type="match status" value="1"/>
</dbReference>
<evidence type="ECO:0000256" key="1">
    <source>
        <dbReference type="ARBA" id="ARBA00022475"/>
    </source>
</evidence>
<keyword evidence="3 10" id="KW-0328">Glycosyltransferase</keyword>
<comment type="subcellular location">
    <subcellularLocation>
        <location evidence="10">Cell membrane</location>
        <topology evidence="10">Peripheral membrane protein</topology>
        <orientation evidence="10">Cytoplasmic side</orientation>
    </subcellularLocation>
</comment>
<comment type="similarity">
    <text evidence="10">Belongs to the glycosyltransferase 28 family. MurG subfamily.</text>
</comment>
<organism evidence="13 14">
    <name type="scientific">Sulfuritortus calidifontis</name>
    <dbReference type="NCBI Taxonomy" id="1914471"/>
    <lineage>
        <taxon>Bacteria</taxon>
        <taxon>Pseudomonadati</taxon>
        <taxon>Pseudomonadota</taxon>
        <taxon>Betaproteobacteria</taxon>
        <taxon>Nitrosomonadales</taxon>
        <taxon>Thiobacillaceae</taxon>
        <taxon>Sulfuritortus</taxon>
    </lineage>
</organism>
<evidence type="ECO:0000256" key="2">
    <source>
        <dbReference type="ARBA" id="ARBA00022618"/>
    </source>
</evidence>
<dbReference type="EC" id="2.4.1.227" evidence="10"/>
<evidence type="ECO:0000256" key="4">
    <source>
        <dbReference type="ARBA" id="ARBA00022679"/>
    </source>
</evidence>
<dbReference type="GO" id="GO:0050511">
    <property type="term" value="F:undecaprenyldiphospho-muramoylpentapeptide beta-N-acetylglucosaminyltransferase activity"/>
    <property type="evidence" value="ECO:0007669"/>
    <property type="project" value="UniProtKB-UniRule"/>
</dbReference>
<evidence type="ECO:0000256" key="3">
    <source>
        <dbReference type="ARBA" id="ARBA00022676"/>
    </source>
</evidence>
<evidence type="ECO:0000313" key="14">
    <source>
        <dbReference type="Proteomes" id="UP000295135"/>
    </source>
</evidence>
<evidence type="ECO:0000256" key="7">
    <source>
        <dbReference type="ARBA" id="ARBA00023136"/>
    </source>
</evidence>
<dbReference type="InterPro" id="IPR006009">
    <property type="entry name" value="GlcNAc_MurG"/>
</dbReference>
<dbReference type="UniPathway" id="UPA00219"/>
<evidence type="ECO:0000256" key="5">
    <source>
        <dbReference type="ARBA" id="ARBA00022960"/>
    </source>
</evidence>
<dbReference type="GO" id="GO:0071555">
    <property type="term" value="P:cell wall organization"/>
    <property type="evidence" value="ECO:0007669"/>
    <property type="project" value="UniProtKB-KW"/>
</dbReference>
<keyword evidence="1 10" id="KW-1003">Cell membrane</keyword>
<dbReference type="GO" id="GO:0009252">
    <property type="term" value="P:peptidoglycan biosynthetic process"/>
    <property type="evidence" value="ECO:0007669"/>
    <property type="project" value="UniProtKB-UniRule"/>
</dbReference>
<dbReference type="GO" id="GO:0005886">
    <property type="term" value="C:plasma membrane"/>
    <property type="evidence" value="ECO:0007669"/>
    <property type="project" value="UniProtKB-SubCell"/>
</dbReference>
<feature type="binding site" evidence="10">
    <location>
        <position position="291"/>
    </location>
    <ligand>
        <name>UDP-N-acetyl-alpha-D-glucosamine</name>
        <dbReference type="ChEBI" id="CHEBI:57705"/>
    </ligand>
</feature>
<dbReference type="GO" id="GO:0005975">
    <property type="term" value="P:carbohydrate metabolic process"/>
    <property type="evidence" value="ECO:0007669"/>
    <property type="project" value="InterPro"/>
</dbReference>
<proteinExistence type="inferred from homology"/>
<keyword evidence="4 10" id="KW-0808">Transferase</keyword>
<dbReference type="OrthoDB" id="9808936at2"/>
<keyword evidence="5 10" id="KW-0133">Cell shape</keyword>
<feature type="domain" description="Glycosyl transferase family 28 C-terminal" evidence="12">
    <location>
        <begin position="186"/>
        <end position="347"/>
    </location>
</feature>
<keyword evidence="2 10" id="KW-0132">Cell division</keyword>
<dbReference type="Gene3D" id="3.40.50.2000">
    <property type="entry name" value="Glycogen Phosphorylase B"/>
    <property type="match status" value="2"/>
</dbReference>
<protein>
    <recommendedName>
        <fullName evidence="10">UDP-N-acetylglucosamine--N-acetylmuramyl-(pentapeptide) pyrophosphoryl-undecaprenol N-acetylglucosamine transferase</fullName>
        <ecNumber evidence="10">2.4.1.227</ecNumber>
    </recommendedName>
    <alternativeName>
        <fullName evidence="10">Undecaprenyl-PP-MurNAc-pentapeptide-UDPGlcNAc GlcNAc transferase</fullName>
    </alternativeName>
</protein>
<evidence type="ECO:0000313" key="13">
    <source>
        <dbReference type="EMBL" id="TCS71034.1"/>
    </source>
</evidence>
<feature type="binding site" evidence="10">
    <location>
        <position position="164"/>
    </location>
    <ligand>
        <name>UDP-N-acetyl-alpha-D-glucosamine</name>
        <dbReference type="ChEBI" id="CHEBI:57705"/>
    </ligand>
</feature>
<dbReference type="SUPFAM" id="SSF53756">
    <property type="entry name" value="UDP-Glycosyltransferase/glycogen phosphorylase"/>
    <property type="match status" value="1"/>
</dbReference>
<feature type="binding site" evidence="10">
    <location>
        <position position="192"/>
    </location>
    <ligand>
        <name>UDP-N-acetyl-alpha-D-glucosamine</name>
        <dbReference type="ChEBI" id="CHEBI:57705"/>
    </ligand>
</feature>
<evidence type="ECO:0000259" key="11">
    <source>
        <dbReference type="Pfam" id="PF03033"/>
    </source>
</evidence>
<dbReference type="CDD" id="cd03785">
    <property type="entry name" value="GT28_MurG"/>
    <property type="match status" value="1"/>
</dbReference>
<dbReference type="PANTHER" id="PTHR21015">
    <property type="entry name" value="UDP-N-ACETYLGLUCOSAMINE--N-ACETYLMURAMYL-(PENTAPEPTIDE) PYROPHOSPHORYL-UNDECAPRENOL N-ACETYLGLUCOSAMINE TRANSFERASE 1"/>
    <property type="match status" value="1"/>
</dbReference>
<dbReference type="Pfam" id="PF04101">
    <property type="entry name" value="Glyco_tran_28_C"/>
    <property type="match status" value="1"/>
</dbReference>
<dbReference type="EMBL" id="SLZY01000012">
    <property type="protein sequence ID" value="TCS71034.1"/>
    <property type="molecule type" value="Genomic_DNA"/>
</dbReference>
<keyword evidence="8 10" id="KW-0131">Cell cycle</keyword>
<dbReference type="GO" id="GO:0051301">
    <property type="term" value="P:cell division"/>
    <property type="evidence" value="ECO:0007669"/>
    <property type="project" value="UniProtKB-KW"/>
</dbReference>
<dbReference type="GO" id="GO:0008360">
    <property type="term" value="P:regulation of cell shape"/>
    <property type="evidence" value="ECO:0007669"/>
    <property type="project" value="UniProtKB-KW"/>
</dbReference>
<evidence type="ECO:0000256" key="10">
    <source>
        <dbReference type="HAMAP-Rule" id="MF_00033"/>
    </source>
</evidence>
<comment type="caution">
    <text evidence="13">The sequence shown here is derived from an EMBL/GenBank/DDBJ whole genome shotgun (WGS) entry which is preliminary data.</text>
</comment>
<keyword evidence="9 10" id="KW-0961">Cell wall biogenesis/degradation</keyword>
<comment type="pathway">
    <text evidence="10">Cell wall biogenesis; peptidoglycan biosynthesis.</text>
</comment>
<keyword evidence="6 10" id="KW-0573">Peptidoglycan synthesis</keyword>
<gene>
    <name evidence="10" type="primary">murG</name>
    <name evidence="13" type="ORF">EDC61_11250</name>
</gene>
<feature type="binding site" evidence="10">
    <location>
        <begin position="13"/>
        <end position="15"/>
    </location>
    <ligand>
        <name>UDP-N-acetyl-alpha-D-glucosamine</name>
        <dbReference type="ChEBI" id="CHEBI:57705"/>
    </ligand>
</feature>
<feature type="binding site" evidence="10">
    <location>
        <position position="246"/>
    </location>
    <ligand>
        <name>UDP-N-acetyl-alpha-D-glucosamine</name>
        <dbReference type="ChEBI" id="CHEBI:57705"/>
    </ligand>
</feature>
<dbReference type="GO" id="GO:0051991">
    <property type="term" value="F:UDP-N-acetyl-D-glucosamine:N-acetylmuramoyl-L-alanyl-D-glutamyl-meso-2,6-diaminopimelyl-D-alanyl-D-alanine-diphosphoundecaprenol 4-beta-N-acetylglucosaminlytransferase activity"/>
    <property type="evidence" value="ECO:0007669"/>
    <property type="project" value="RHEA"/>
</dbReference>
<dbReference type="AlphaFoldDB" id="A0A4R3JWH2"/>
<comment type="catalytic activity">
    <reaction evidence="10">
        <text>di-trans,octa-cis-undecaprenyl diphospho-N-acetyl-alpha-D-muramoyl-L-alanyl-D-glutamyl-meso-2,6-diaminopimeloyl-D-alanyl-D-alanine + UDP-N-acetyl-alpha-D-glucosamine = di-trans,octa-cis-undecaprenyl diphospho-[N-acetyl-alpha-D-glucosaminyl-(1-&gt;4)]-N-acetyl-alpha-D-muramoyl-L-alanyl-D-glutamyl-meso-2,6-diaminopimeloyl-D-alanyl-D-alanine + UDP + H(+)</text>
        <dbReference type="Rhea" id="RHEA:31227"/>
        <dbReference type="ChEBI" id="CHEBI:15378"/>
        <dbReference type="ChEBI" id="CHEBI:57705"/>
        <dbReference type="ChEBI" id="CHEBI:58223"/>
        <dbReference type="ChEBI" id="CHEBI:61387"/>
        <dbReference type="ChEBI" id="CHEBI:61388"/>
        <dbReference type="EC" id="2.4.1.227"/>
    </reaction>
</comment>
<dbReference type="Proteomes" id="UP000295135">
    <property type="component" value="Unassembled WGS sequence"/>
</dbReference>
<dbReference type="HAMAP" id="MF_00033">
    <property type="entry name" value="MurG"/>
    <property type="match status" value="1"/>
</dbReference>
<feature type="domain" description="Glycosyltransferase family 28 N-terminal" evidence="11">
    <location>
        <begin position="6"/>
        <end position="143"/>
    </location>
</feature>
<dbReference type="InterPro" id="IPR007235">
    <property type="entry name" value="Glyco_trans_28_C"/>
</dbReference>
<feature type="binding site" evidence="10">
    <location>
        <position position="125"/>
    </location>
    <ligand>
        <name>UDP-N-acetyl-alpha-D-glucosamine</name>
        <dbReference type="ChEBI" id="CHEBI:57705"/>
    </ligand>
</feature>
<accession>A0A4R3JWH2</accession>
<comment type="function">
    <text evidence="10">Cell wall formation. Catalyzes the transfer of a GlcNAc subunit on undecaprenyl-pyrophosphoryl-MurNAc-pentapeptide (lipid intermediate I) to form undecaprenyl-pyrophosphoryl-MurNAc-(pentapeptide)GlcNAc (lipid intermediate II).</text>
</comment>
<reference evidence="13 14" key="1">
    <citation type="submission" date="2019-03" db="EMBL/GenBank/DDBJ databases">
        <title>Genomic Encyclopedia of Type Strains, Phase IV (KMG-IV): sequencing the most valuable type-strain genomes for metagenomic binning, comparative biology and taxonomic classification.</title>
        <authorList>
            <person name="Goeker M."/>
        </authorList>
    </citation>
    <scope>NUCLEOTIDE SEQUENCE [LARGE SCALE GENOMIC DNA]</scope>
    <source>
        <strain evidence="13 14">DSM 103923</strain>
    </source>
</reference>
<dbReference type="InterPro" id="IPR004276">
    <property type="entry name" value="GlycoTrans_28_N"/>
</dbReference>